<keyword evidence="7" id="KW-0418">Kinase</keyword>
<comment type="pathway">
    <text evidence="1">Cofactor biosynthesis; tetrahydrofolate biosynthesis; 2-amino-4-hydroxy-6-hydroxymethyl-7,8-dihydropteridine diphosphate from 7,8-dihydroneopterin triphosphate: step 4/4.</text>
</comment>
<accession>A0ABR7MDR2</accession>
<evidence type="ECO:0000256" key="2">
    <source>
        <dbReference type="ARBA" id="ARBA00005810"/>
    </source>
</evidence>
<keyword evidence="9" id="KW-0289">Folate biosynthesis</keyword>
<comment type="caution">
    <text evidence="14">The sequence shown here is derived from an EMBL/GenBank/DDBJ whole genome shotgun (WGS) entry which is preliminary data.</text>
</comment>
<feature type="domain" description="7,8-dihydro-6-hydroxymethylpterin-pyrophosphokinase" evidence="13">
    <location>
        <begin position="87"/>
        <end position="98"/>
    </location>
</feature>
<reference evidence="14 15" key="1">
    <citation type="submission" date="2016-07" db="EMBL/GenBank/DDBJ databases">
        <title>Genome analysis of Flavihumibacter stibioxidans YS-17.</title>
        <authorList>
            <person name="Shi K."/>
            <person name="Han Y."/>
            <person name="Wang G."/>
        </authorList>
    </citation>
    <scope>NUCLEOTIDE SEQUENCE [LARGE SCALE GENOMIC DNA]</scope>
    <source>
        <strain evidence="14 15">YS-17</strain>
    </source>
</reference>
<evidence type="ECO:0000256" key="5">
    <source>
        <dbReference type="ARBA" id="ARBA00022679"/>
    </source>
</evidence>
<evidence type="ECO:0000256" key="12">
    <source>
        <dbReference type="ARBA" id="ARBA00033413"/>
    </source>
</evidence>
<dbReference type="Pfam" id="PF01288">
    <property type="entry name" value="HPPK"/>
    <property type="match status" value="1"/>
</dbReference>
<dbReference type="EMBL" id="MBUA01000031">
    <property type="protein sequence ID" value="MBC6493082.1"/>
    <property type="molecule type" value="Genomic_DNA"/>
</dbReference>
<comment type="similarity">
    <text evidence="2">Belongs to the HPPK family.</text>
</comment>
<dbReference type="EC" id="2.7.6.3" evidence="3"/>
<sequence length="161" mass="17856">MQTAYLLIGGNLGNRLKNLKQAVELIEAGAGKIKELSSVYETAAWGKTDQPSFLNQVVVLQTSMPAPDLMTALLAIEEKMGRKRLDRYGPRIIDIDILLYGREVHQSGHLKVPHPELQNRRFALVPLAELAGDLVHPVLHKSISNLLEDCKDELAVKKVSL</sequence>
<evidence type="ECO:0000256" key="1">
    <source>
        <dbReference type="ARBA" id="ARBA00005051"/>
    </source>
</evidence>
<keyword evidence="8" id="KW-0067">ATP-binding</keyword>
<dbReference type="PANTHER" id="PTHR43071">
    <property type="entry name" value="2-AMINO-4-HYDROXY-6-HYDROXYMETHYLDIHYDROPTERIDINE PYROPHOSPHOKINASE"/>
    <property type="match status" value="1"/>
</dbReference>
<evidence type="ECO:0000256" key="4">
    <source>
        <dbReference type="ARBA" id="ARBA00016218"/>
    </source>
</evidence>
<name>A0ABR7MDR2_9BACT</name>
<protein>
    <recommendedName>
        <fullName evidence="4">2-amino-4-hydroxy-6-hydroxymethyldihydropteridine pyrophosphokinase</fullName>
        <ecNumber evidence="3">2.7.6.3</ecNumber>
    </recommendedName>
    <alternativeName>
        <fullName evidence="11">6-hydroxymethyl-7,8-dihydropterin pyrophosphokinase</fullName>
    </alternativeName>
    <alternativeName>
        <fullName evidence="12">7,8-dihydro-6-hydroxymethylpterin-pyrophosphokinase</fullName>
    </alternativeName>
</protein>
<dbReference type="CDD" id="cd00483">
    <property type="entry name" value="HPPK"/>
    <property type="match status" value="1"/>
</dbReference>
<dbReference type="SUPFAM" id="SSF55083">
    <property type="entry name" value="6-hydroxymethyl-7,8-dihydropterin pyrophosphokinase, HPPK"/>
    <property type="match status" value="1"/>
</dbReference>
<proteinExistence type="inferred from homology"/>
<dbReference type="Proteomes" id="UP000765802">
    <property type="component" value="Unassembled WGS sequence"/>
</dbReference>
<dbReference type="Gene3D" id="3.30.70.560">
    <property type="entry name" value="7,8-Dihydro-6-hydroxymethylpterin-pyrophosphokinase HPPK"/>
    <property type="match status" value="1"/>
</dbReference>
<comment type="function">
    <text evidence="10">Catalyzes the transfer of pyrophosphate from adenosine triphosphate (ATP) to 6-hydroxymethyl-7,8-dihydropterin, an enzymatic step in folate biosynthesis pathway.</text>
</comment>
<keyword evidence="5" id="KW-0808">Transferase</keyword>
<dbReference type="PROSITE" id="PS00794">
    <property type="entry name" value="HPPK"/>
    <property type="match status" value="1"/>
</dbReference>
<dbReference type="PANTHER" id="PTHR43071:SF1">
    <property type="entry name" value="2-AMINO-4-HYDROXY-6-HYDROXYMETHYLDIHYDROPTERIDINE PYROPHOSPHOKINASE"/>
    <property type="match status" value="1"/>
</dbReference>
<evidence type="ECO:0000256" key="11">
    <source>
        <dbReference type="ARBA" id="ARBA00029766"/>
    </source>
</evidence>
<gene>
    <name evidence="14" type="ORF">BC349_18660</name>
</gene>
<organism evidence="14 15">
    <name type="scientific">Flavihumibacter stibioxidans</name>
    <dbReference type="NCBI Taxonomy" id="1834163"/>
    <lineage>
        <taxon>Bacteria</taxon>
        <taxon>Pseudomonadati</taxon>
        <taxon>Bacteroidota</taxon>
        <taxon>Chitinophagia</taxon>
        <taxon>Chitinophagales</taxon>
        <taxon>Chitinophagaceae</taxon>
        <taxon>Flavihumibacter</taxon>
    </lineage>
</organism>
<evidence type="ECO:0000313" key="15">
    <source>
        <dbReference type="Proteomes" id="UP000765802"/>
    </source>
</evidence>
<evidence type="ECO:0000256" key="3">
    <source>
        <dbReference type="ARBA" id="ARBA00013253"/>
    </source>
</evidence>
<keyword evidence="6" id="KW-0547">Nucleotide-binding</keyword>
<dbReference type="RefSeq" id="WP_187258403.1">
    <property type="nucleotide sequence ID" value="NZ_JBHULF010000006.1"/>
</dbReference>
<evidence type="ECO:0000256" key="9">
    <source>
        <dbReference type="ARBA" id="ARBA00022909"/>
    </source>
</evidence>
<dbReference type="NCBIfam" id="TIGR01498">
    <property type="entry name" value="folK"/>
    <property type="match status" value="1"/>
</dbReference>
<evidence type="ECO:0000313" key="14">
    <source>
        <dbReference type="EMBL" id="MBC6493082.1"/>
    </source>
</evidence>
<evidence type="ECO:0000256" key="8">
    <source>
        <dbReference type="ARBA" id="ARBA00022840"/>
    </source>
</evidence>
<keyword evidence="15" id="KW-1185">Reference proteome</keyword>
<evidence type="ECO:0000259" key="13">
    <source>
        <dbReference type="PROSITE" id="PS00794"/>
    </source>
</evidence>
<dbReference type="InterPro" id="IPR035907">
    <property type="entry name" value="Hppk_sf"/>
</dbReference>
<dbReference type="InterPro" id="IPR000550">
    <property type="entry name" value="Hppk"/>
</dbReference>
<evidence type="ECO:0000256" key="10">
    <source>
        <dbReference type="ARBA" id="ARBA00029409"/>
    </source>
</evidence>
<evidence type="ECO:0000256" key="7">
    <source>
        <dbReference type="ARBA" id="ARBA00022777"/>
    </source>
</evidence>
<evidence type="ECO:0000256" key="6">
    <source>
        <dbReference type="ARBA" id="ARBA00022741"/>
    </source>
</evidence>